<proteinExistence type="predicted"/>
<name>A0A557SV77_9ARCH</name>
<accession>A0A557SV77</accession>
<dbReference type="Proteomes" id="UP000315289">
    <property type="component" value="Unassembled WGS sequence"/>
</dbReference>
<organism evidence="1 2">
    <name type="scientific">Candidatus Nitrosocosmicus arcticus</name>
    <dbReference type="NCBI Taxonomy" id="2035267"/>
    <lineage>
        <taxon>Archaea</taxon>
        <taxon>Nitrososphaerota</taxon>
        <taxon>Nitrososphaeria</taxon>
        <taxon>Nitrososphaerales</taxon>
        <taxon>Nitrososphaeraceae</taxon>
        <taxon>Candidatus Nitrosocosmicus</taxon>
    </lineage>
</organism>
<keyword evidence="2" id="KW-1185">Reference proteome</keyword>
<evidence type="ECO:0000313" key="2">
    <source>
        <dbReference type="Proteomes" id="UP000315289"/>
    </source>
</evidence>
<reference evidence="1 2" key="1">
    <citation type="journal article" date="2019" name="Front. Microbiol.">
        <title>Ammonia Oxidation by the Arctic Terrestrial Thaumarchaeote Candidatus Nitrosocosmicus arcticus Is Stimulated by Increasing Temperatures.</title>
        <authorList>
            <person name="Alves R.J.E."/>
            <person name="Kerou M."/>
            <person name="Zappe A."/>
            <person name="Bittner R."/>
            <person name="Abby S.S."/>
            <person name="Schmidt H.A."/>
            <person name="Pfeifer K."/>
            <person name="Schleper C."/>
        </authorList>
    </citation>
    <scope>NUCLEOTIDE SEQUENCE [LARGE SCALE GENOMIC DNA]</scope>
    <source>
        <strain evidence="1 2">Kfb</strain>
    </source>
</reference>
<dbReference type="EMBL" id="VOAH01000007">
    <property type="protein sequence ID" value="TVP40481.1"/>
    <property type="molecule type" value="Genomic_DNA"/>
</dbReference>
<protein>
    <submittedName>
        <fullName evidence="1">Uncharacterized protein</fullName>
    </submittedName>
</protein>
<sequence>MKLNSRIIIKIDFIVGLSVETNDVHIRSSCLQSMPSFSEPRK</sequence>
<evidence type="ECO:0000313" key="1">
    <source>
        <dbReference type="EMBL" id="TVP40481.1"/>
    </source>
</evidence>
<gene>
    <name evidence="1" type="ORF">NARC_70059</name>
</gene>
<dbReference type="AlphaFoldDB" id="A0A557SV77"/>
<comment type="caution">
    <text evidence="1">The sequence shown here is derived from an EMBL/GenBank/DDBJ whole genome shotgun (WGS) entry which is preliminary data.</text>
</comment>